<accession>A0ABD2J7G3</accession>
<proteinExistence type="predicted"/>
<dbReference type="InterPro" id="IPR008974">
    <property type="entry name" value="TRAF-like"/>
</dbReference>
<dbReference type="Gene3D" id="2.60.210.10">
    <property type="entry name" value="Apoptosis, Tumor Necrosis Factor Receptor Associated Protein 2, Chain A"/>
    <property type="match status" value="1"/>
</dbReference>
<evidence type="ECO:0008006" key="3">
    <source>
        <dbReference type="Google" id="ProtNLM"/>
    </source>
</evidence>
<keyword evidence="2" id="KW-1185">Reference proteome</keyword>
<gene>
    <name evidence="1" type="ORF">niasHT_033815</name>
</gene>
<sequence length="79" mass="8794">MELLGAGGAENWSCKCSAIIRIVSQKCDVADFRRELNDDVFDNKNGGWGYNCISLVELMDPSKGFYDKGEDKVTLKTLN</sequence>
<dbReference type="Proteomes" id="UP001620626">
    <property type="component" value="Unassembled WGS sequence"/>
</dbReference>
<dbReference type="EMBL" id="JBICBT010001039">
    <property type="protein sequence ID" value="KAL3086512.1"/>
    <property type="molecule type" value="Genomic_DNA"/>
</dbReference>
<comment type="caution">
    <text evidence="1">The sequence shown here is derived from an EMBL/GenBank/DDBJ whole genome shotgun (WGS) entry which is preliminary data.</text>
</comment>
<reference evidence="1 2" key="1">
    <citation type="submission" date="2024-10" db="EMBL/GenBank/DDBJ databases">
        <authorList>
            <person name="Kim D."/>
        </authorList>
    </citation>
    <scope>NUCLEOTIDE SEQUENCE [LARGE SCALE GENOMIC DNA]</scope>
    <source>
        <strain evidence="1">BH-2024</strain>
    </source>
</reference>
<evidence type="ECO:0000313" key="2">
    <source>
        <dbReference type="Proteomes" id="UP001620626"/>
    </source>
</evidence>
<protein>
    <recommendedName>
        <fullName evidence="3">MATH domain-containing protein</fullName>
    </recommendedName>
</protein>
<name>A0ABD2J7G3_9BILA</name>
<evidence type="ECO:0000313" key="1">
    <source>
        <dbReference type="EMBL" id="KAL3086512.1"/>
    </source>
</evidence>
<organism evidence="1 2">
    <name type="scientific">Heterodera trifolii</name>
    <dbReference type="NCBI Taxonomy" id="157864"/>
    <lineage>
        <taxon>Eukaryota</taxon>
        <taxon>Metazoa</taxon>
        <taxon>Ecdysozoa</taxon>
        <taxon>Nematoda</taxon>
        <taxon>Chromadorea</taxon>
        <taxon>Rhabditida</taxon>
        <taxon>Tylenchina</taxon>
        <taxon>Tylenchomorpha</taxon>
        <taxon>Tylenchoidea</taxon>
        <taxon>Heteroderidae</taxon>
        <taxon>Heteroderinae</taxon>
        <taxon>Heterodera</taxon>
    </lineage>
</organism>
<dbReference type="AlphaFoldDB" id="A0ABD2J7G3"/>
<dbReference type="SUPFAM" id="SSF49599">
    <property type="entry name" value="TRAF domain-like"/>
    <property type="match status" value="1"/>
</dbReference>